<evidence type="ECO:0000313" key="1">
    <source>
        <dbReference type="EMBL" id="KAF2831949.1"/>
    </source>
</evidence>
<dbReference type="EMBL" id="MU006217">
    <property type="protein sequence ID" value="KAF2831949.1"/>
    <property type="molecule type" value="Genomic_DNA"/>
</dbReference>
<name>A0A6A7AGZ3_9PLEO</name>
<proteinExistence type="predicted"/>
<dbReference type="AlphaFoldDB" id="A0A6A7AGZ3"/>
<gene>
    <name evidence="1" type="ORF">CC86DRAFT_365856</name>
</gene>
<protein>
    <submittedName>
        <fullName evidence="1">Uncharacterized protein</fullName>
    </submittedName>
</protein>
<evidence type="ECO:0000313" key="2">
    <source>
        <dbReference type="Proteomes" id="UP000799424"/>
    </source>
</evidence>
<accession>A0A6A7AGZ3</accession>
<sequence>MVTMPPISTLPAGRLTIMSVGLPRVWPTSSEPAEWRSLHQRLLTLFFHGGPMKLSRNSQINEAVGLRPAMLSFS</sequence>
<keyword evidence="2" id="KW-1185">Reference proteome</keyword>
<dbReference type="Proteomes" id="UP000799424">
    <property type="component" value="Unassembled WGS sequence"/>
</dbReference>
<organism evidence="1 2">
    <name type="scientific">Ophiobolus disseminans</name>
    <dbReference type="NCBI Taxonomy" id="1469910"/>
    <lineage>
        <taxon>Eukaryota</taxon>
        <taxon>Fungi</taxon>
        <taxon>Dikarya</taxon>
        <taxon>Ascomycota</taxon>
        <taxon>Pezizomycotina</taxon>
        <taxon>Dothideomycetes</taxon>
        <taxon>Pleosporomycetidae</taxon>
        <taxon>Pleosporales</taxon>
        <taxon>Pleosporineae</taxon>
        <taxon>Phaeosphaeriaceae</taxon>
        <taxon>Ophiobolus</taxon>
    </lineage>
</organism>
<reference evidence="1" key="1">
    <citation type="journal article" date="2020" name="Stud. Mycol.">
        <title>101 Dothideomycetes genomes: a test case for predicting lifestyles and emergence of pathogens.</title>
        <authorList>
            <person name="Haridas S."/>
            <person name="Albert R."/>
            <person name="Binder M."/>
            <person name="Bloem J."/>
            <person name="Labutti K."/>
            <person name="Salamov A."/>
            <person name="Andreopoulos B."/>
            <person name="Baker S."/>
            <person name="Barry K."/>
            <person name="Bills G."/>
            <person name="Bluhm B."/>
            <person name="Cannon C."/>
            <person name="Castanera R."/>
            <person name="Culley D."/>
            <person name="Daum C."/>
            <person name="Ezra D."/>
            <person name="Gonzalez J."/>
            <person name="Henrissat B."/>
            <person name="Kuo A."/>
            <person name="Liang C."/>
            <person name="Lipzen A."/>
            <person name="Lutzoni F."/>
            <person name="Magnuson J."/>
            <person name="Mondo S."/>
            <person name="Nolan M."/>
            <person name="Ohm R."/>
            <person name="Pangilinan J."/>
            <person name="Park H.-J."/>
            <person name="Ramirez L."/>
            <person name="Alfaro M."/>
            <person name="Sun H."/>
            <person name="Tritt A."/>
            <person name="Yoshinaga Y."/>
            <person name="Zwiers L.-H."/>
            <person name="Turgeon B."/>
            <person name="Goodwin S."/>
            <person name="Spatafora J."/>
            <person name="Crous P."/>
            <person name="Grigoriev I."/>
        </authorList>
    </citation>
    <scope>NUCLEOTIDE SEQUENCE</scope>
    <source>
        <strain evidence="1">CBS 113818</strain>
    </source>
</reference>